<dbReference type="GO" id="GO:0003677">
    <property type="term" value="F:DNA binding"/>
    <property type="evidence" value="ECO:0007669"/>
    <property type="project" value="UniProtKB-KW"/>
</dbReference>
<keyword evidence="2" id="KW-0597">Phosphoprotein</keyword>
<dbReference type="SUPFAM" id="SSF46894">
    <property type="entry name" value="C-terminal effector domain of the bipartite response regulators"/>
    <property type="match status" value="1"/>
</dbReference>
<dbReference type="Gene3D" id="3.40.50.2300">
    <property type="match status" value="1"/>
</dbReference>
<feature type="modified residue" description="4-aspartylphosphate" evidence="2">
    <location>
        <position position="65"/>
    </location>
</feature>
<dbReference type="GO" id="GO:0000160">
    <property type="term" value="P:phosphorelay signal transduction system"/>
    <property type="evidence" value="ECO:0007669"/>
    <property type="project" value="InterPro"/>
</dbReference>
<dbReference type="SMART" id="SM00448">
    <property type="entry name" value="REC"/>
    <property type="match status" value="1"/>
</dbReference>
<dbReference type="InterPro" id="IPR039420">
    <property type="entry name" value="WalR-like"/>
</dbReference>
<protein>
    <recommendedName>
        <fullName evidence="3">Response regulatory domain-containing protein</fullName>
    </recommendedName>
</protein>
<dbReference type="InterPro" id="IPR016032">
    <property type="entry name" value="Sig_transdc_resp-reg_C-effctor"/>
</dbReference>
<feature type="domain" description="Response regulatory" evidence="3">
    <location>
        <begin position="16"/>
        <end position="143"/>
    </location>
</feature>
<dbReference type="InterPro" id="IPR036388">
    <property type="entry name" value="WH-like_DNA-bd_sf"/>
</dbReference>
<evidence type="ECO:0000259" key="3">
    <source>
        <dbReference type="PROSITE" id="PS50110"/>
    </source>
</evidence>
<dbReference type="InterPro" id="IPR001789">
    <property type="entry name" value="Sig_transdc_resp-reg_receiver"/>
</dbReference>
<dbReference type="Pfam" id="PF00196">
    <property type="entry name" value="GerE"/>
    <property type="match status" value="1"/>
</dbReference>
<dbReference type="SUPFAM" id="SSF52172">
    <property type="entry name" value="CheY-like"/>
    <property type="match status" value="1"/>
</dbReference>
<keyword evidence="1" id="KW-0238">DNA-binding</keyword>
<organism evidence="4 5">
    <name type="scientific">Candidatus Thermofonsia Clade 3 bacterium</name>
    <dbReference type="NCBI Taxonomy" id="2364212"/>
    <lineage>
        <taxon>Bacteria</taxon>
        <taxon>Bacillati</taxon>
        <taxon>Chloroflexota</taxon>
        <taxon>Candidatus Thermofontia</taxon>
        <taxon>Candidatus Thermofonsia Clade 3</taxon>
    </lineage>
</organism>
<comment type="caution">
    <text evidence="4">The sequence shown here is derived from an EMBL/GenBank/DDBJ whole genome shotgun (WGS) entry which is preliminary data.</text>
</comment>
<reference evidence="4 5" key="1">
    <citation type="submission" date="2017-11" db="EMBL/GenBank/DDBJ databases">
        <title>Evolution of Phototrophy in the Chloroflexi Phylum Driven by Horizontal Gene Transfer.</title>
        <authorList>
            <person name="Ward L.M."/>
            <person name="Hemp J."/>
            <person name="Shih P.M."/>
            <person name="Mcglynn S.E."/>
            <person name="Fischer W."/>
        </authorList>
    </citation>
    <scope>NUCLEOTIDE SEQUENCE [LARGE SCALE GENOMIC DNA]</scope>
    <source>
        <strain evidence="4">JP3_7</strain>
    </source>
</reference>
<sequence>MGGSSSCPKVAAGRPSVLVVDDDAFNREGVCAYLTQEGFTVYEAGDDAGARLLIPRIQLDAAVLDISIPPTLGSRARPEHSLGIHLARHLKEVHPRIGIVLFSAYEDRGRDVLTLLNLGLGGVAYKLKGCRPSALLEALRVVLDGGVAIDPDVTNPHDLADELLSRLSSEERPFIESALKYAHHLTPRELHVADGLAASQTLEGIAERLQLAVKTVERYVGQVYDKLGLTAAPAHLRKSSLLTKAWLIRSLRNTTLPSP</sequence>
<accession>A0A2M8Q9U3</accession>
<dbReference type="Proteomes" id="UP000230790">
    <property type="component" value="Unassembled WGS sequence"/>
</dbReference>
<gene>
    <name evidence="4" type="ORF">CUN48_13100</name>
</gene>
<name>A0A2M8Q9U3_9CHLR</name>
<dbReference type="InterPro" id="IPR011006">
    <property type="entry name" value="CheY-like_superfamily"/>
</dbReference>
<dbReference type="PANTHER" id="PTHR43214">
    <property type="entry name" value="TWO-COMPONENT RESPONSE REGULATOR"/>
    <property type="match status" value="1"/>
</dbReference>
<evidence type="ECO:0000256" key="2">
    <source>
        <dbReference type="PROSITE-ProRule" id="PRU00169"/>
    </source>
</evidence>
<dbReference type="AlphaFoldDB" id="A0A2M8Q9U3"/>
<evidence type="ECO:0000313" key="5">
    <source>
        <dbReference type="Proteomes" id="UP000230790"/>
    </source>
</evidence>
<dbReference type="GO" id="GO:0006355">
    <property type="term" value="P:regulation of DNA-templated transcription"/>
    <property type="evidence" value="ECO:0007669"/>
    <property type="project" value="InterPro"/>
</dbReference>
<dbReference type="SMART" id="SM00421">
    <property type="entry name" value="HTH_LUXR"/>
    <property type="match status" value="1"/>
</dbReference>
<proteinExistence type="predicted"/>
<evidence type="ECO:0000313" key="4">
    <source>
        <dbReference type="EMBL" id="PJF46575.1"/>
    </source>
</evidence>
<dbReference type="PROSITE" id="PS50110">
    <property type="entry name" value="RESPONSE_REGULATORY"/>
    <property type="match status" value="1"/>
</dbReference>
<dbReference type="Gene3D" id="1.10.10.10">
    <property type="entry name" value="Winged helix-like DNA-binding domain superfamily/Winged helix DNA-binding domain"/>
    <property type="match status" value="1"/>
</dbReference>
<dbReference type="Pfam" id="PF00072">
    <property type="entry name" value="Response_reg"/>
    <property type="match status" value="1"/>
</dbReference>
<dbReference type="EMBL" id="PGTN01000136">
    <property type="protein sequence ID" value="PJF46575.1"/>
    <property type="molecule type" value="Genomic_DNA"/>
</dbReference>
<evidence type="ECO:0000256" key="1">
    <source>
        <dbReference type="ARBA" id="ARBA00023125"/>
    </source>
</evidence>
<dbReference type="InterPro" id="IPR000792">
    <property type="entry name" value="Tscrpt_reg_LuxR_C"/>
</dbReference>